<organism evidence="2 3">
    <name type="scientific">Exidia glandulosa HHB12029</name>
    <dbReference type="NCBI Taxonomy" id="1314781"/>
    <lineage>
        <taxon>Eukaryota</taxon>
        <taxon>Fungi</taxon>
        <taxon>Dikarya</taxon>
        <taxon>Basidiomycota</taxon>
        <taxon>Agaricomycotina</taxon>
        <taxon>Agaricomycetes</taxon>
        <taxon>Auriculariales</taxon>
        <taxon>Exidiaceae</taxon>
        <taxon>Exidia</taxon>
    </lineage>
</organism>
<dbReference type="OrthoDB" id="3221808at2759"/>
<dbReference type="AlphaFoldDB" id="A0A165BDQ7"/>
<evidence type="ECO:0000313" key="2">
    <source>
        <dbReference type="EMBL" id="KZV80401.1"/>
    </source>
</evidence>
<sequence length="115" mass="13299">MDYAEGIIEDMADQKVYPPPEEPLDTDFKKKYPPDPLGREMDDAARVWKVYRDEAKAHDETMLDGWNISSLLGLDSHTYQRCMTSVEHCIRLFPYCLAPVYRQKSLVLTKDWAAG</sequence>
<dbReference type="EMBL" id="KV426485">
    <property type="protein sequence ID" value="KZV80401.1"/>
    <property type="molecule type" value="Genomic_DNA"/>
</dbReference>
<protein>
    <submittedName>
        <fullName evidence="2">Uncharacterized protein</fullName>
    </submittedName>
</protein>
<gene>
    <name evidence="2" type="ORF">EXIGLDRAFT_733051</name>
</gene>
<name>A0A165BDQ7_EXIGL</name>
<dbReference type="InParanoid" id="A0A165BDQ7"/>
<accession>A0A165BDQ7</accession>
<feature type="region of interest" description="Disordered" evidence="1">
    <location>
        <begin position="1"/>
        <end position="37"/>
    </location>
</feature>
<proteinExistence type="predicted"/>
<feature type="compositionally biased region" description="Basic and acidic residues" evidence="1">
    <location>
        <begin position="26"/>
        <end position="37"/>
    </location>
</feature>
<dbReference type="Proteomes" id="UP000077266">
    <property type="component" value="Unassembled WGS sequence"/>
</dbReference>
<reference evidence="2 3" key="1">
    <citation type="journal article" date="2016" name="Mol. Biol. Evol.">
        <title>Comparative Genomics of Early-Diverging Mushroom-Forming Fungi Provides Insights into the Origins of Lignocellulose Decay Capabilities.</title>
        <authorList>
            <person name="Nagy L.G."/>
            <person name="Riley R."/>
            <person name="Tritt A."/>
            <person name="Adam C."/>
            <person name="Daum C."/>
            <person name="Floudas D."/>
            <person name="Sun H."/>
            <person name="Yadav J.S."/>
            <person name="Pangilinan J."/>
            <person name="Larsson K.H."/>
            <person name="Matsuura K."/>
            <person name="Barry K."/>
            <person name="Labutti K."/>
            <person name="Kuo R."/>
            <person name="Ohm R.A."/>
            <person name="Bhattacharya S.S."/>
            <person name="Shirouzu T."/>
            <person name="Yoshinaga Y."/>
            <person name="Martin F.M."/>
            <person name="Grigoriev I.V."/>
            <person name="Hibbett D.S."/>
        </authorList>
    </citation>
    <scope>NUCLEOTIDE SEQUENCE [LARGE SCALE GENOMIC DNA]</scope>
    <source>
        <strain evidence="2 3">HHB12029</strain>
    </source>
</reference>
<evidence type="ECO:0000256" key="1">
    <source>
        <dbReference type="SAM" id="MobiDB-lite"/>
    </source>
</evidence>
<evidence type="ECO:0000313" key="3">
    <source>
        <dbReference type="Proteomes" id="UP000077266"/>
    </source>
</evidence>
<keyword evidence="3" id="KW-1185">Reference proteome</keyword>